<feature type="compositionally biased region" description="Polar residues" evidence="4">
    <location>
        <begin position="760"/>
        <end position="778"/>
    </location>
</feature>
<dbReference type="Pfam" id="PF25033">
    <property type="entry name" value="VPS13_M"/>
    <property type="match status" value="2"/>
</dbReference>
<dbReference type="InterPro" id="IPR026854">
    <property type="entry name" value="VPS13_N"/>
</dbReference>
<dbReference type="InterPro" id="IPR056747">
    <property type="entry name" value="VPS13-like_M"/>
</dbReference>
<feature type="domain" description="VPS13-like middle region" evidence="6">
    <location>
        <begin position="770"/>
        <end position="1068"/>
    </location>
</feature>
<dbReference type="Proteomes" id="UP000018936">
    <property type="component" value="Unassembled WGS sequence"/>
</dbReference>
<feature type="region of interest" description="Disordered" evidence="4">
    <location>
        <begin position="1346"/>
        <end position="1365"/>
    </location>
</feature>
<dbReference type="PANTHER" id="PTHR12517:SF0">
    <property type="entry name" value="INTERMEMBRANE LIPID TRANSFER PROTEIN VPS13B"/>
    <property type="match status" value="1"/>
</dbReference>
<proteinExistence type="inferred from homology"/>
<evidence type="ECO:0000256" key="4">
    <source>
        <dbReference type="SAM" id="MobiDB-lite"/>
    </source>
</evidence>
<feature type="domain" description="Chorein N-terminal" evidence="5">
    <location>
        <begin position="16"/>
        <end position="608"/>
    </location>
</feature>
<feature type="non-terminal residue" evidence="8">
    <location>
        <position position="1"/>
    </location>
</feature>
<keyword evidence="2" id="KW-0813">Transport</keyword>
<evidence type="ECO:0000313" key="9">
    <source>
        <dbReference type="Proteomes" id="UP000018936"/>
    </source>
</evidence>
<feature type="domain" description="VPS13-like middle region" evidence="6">
    <location>
        <begin position="1085"/>
        <end position="1484"/>
    </location>
</feature>
<organism evidence="8 9">
    <name type="scientific">Ophiophagus hannah</name>
    <name type="common">King cobra</name>
    <name type="synonym">Naja hannah</name>
    <dbReference type="NCBI Taxonomy" id="8665"/>
    <lineage>
        <taxon>Eukaryota</taxon>
        <taxon>Metazoa</taxon>
        <taxon>Chordata</taxon>
        <taxon>Craniata</taxon>
        <taxon>Vertebrata</taxon>
        <taxon>Euteleostomi</taxon>
        <taxon>Lepidosauria</taxon>
        <taxon>Squamata</taxon>
        <taxon>Bifurcata</taxon>
        <taxon>Unidentata</taxon>
        <taxon>Episquamata</taxon>
        <taxon>Toxicofera</taxon>
        <taxon>Serpentes</taxon>
        <taxon>Colubroidea</taxon>
        <taxon>Elapidae</taxon>
        <taxon>Elapinae</taxon>
        <taxon>Ophiophagus</taxon>
    </lineage>
</organism>
<dbReference type="InterPro" id="IPR009543">
    <property type="entry name" value="VPS13_VAB"/>
</dbReference>
<feature type="region of interest" description="Disordered" evidence="4">
    <location>
        <begin position="750"/>
        <end position="778"/>
    </location>
</feature>
<comment type="similarity">
    <text evidence="1">Belongs to the VPS13 family.</text>
</comment>
<dbReference type="InterPro" id="IPR039782">
    <property type="entry name" value="VPS13B"/>
</dbReference>
<protein>
    <submittedName>
        <fullName evidence="8">Vacuolar protein sorting-associated protein 13B</fullName>
    </submittedName>
</protein>
<accession>V8P724</accession>
<dbReference type="OrthoDB" id="445152at2759"/>
<evidence type="ECO:0000313" key="8">
    <source>
        <dbReference type="EMBL" id="ETE69813.1"/>
    </source>
</evidence>
<feature type="region of interest" description="Disordered" evidence="4">
    <location>
        <begin position="445"/>
        <end position="495"/>
    </location>
</feature>
<dbReference type="PANTHER" id="PTHR12517">
    <property type="entry name" value="VACUOLAR PROTEIN SORTING-ASSOCIATED PROTEIN 13B"/>
    <property type="match status" value="1"/>
</dbReference>
<feature type="compositionally biased region" description="Polar residues" evidence="4">
    <location>
        <begin position="469"/>
        <end position="484"/>
    </location>
</feature>
<comment type="caution">
    <text evidence="8">The sequence shown here is derived from an EMBL/GenBank/DDBJ whole genome shotgun (WGS) entry which is preliminary data.</text>
</comment>
<dbReference type="EMBL" id="AZIM01000686">
    <property type="protein sequence ID" value="ETE69813.1"/>
    <property type="molecule type" value="Genomic_DNA"/>
</dbReference>
<evidence type="ECO:0000256" key="3">
    <source>
        <dbReference type="ARBA" id="ARBA00023055"/>
    </source>
</evidence>
<feature type="domain" description="Vacuolar protein sorting-associated protein 13 VPS13 adaptor binding" evidence="7">
    <location>
        <begin position="1543"/>
        <end position="1627"/>
    </location>
</feature>
<keyword evidence="9" id="KW-1185">Reference proteome</keyword>
<dbReference type="Pfam" id="PF12624">
    <property type="entry name" value="VPS13_N"/>
    <property type="match status" value="1"/>
</dbReference>
<keyword evidence="3" id="KW-0445">Lipid transport</keyword>
<gene>
    <name evidence="8" type="primary">VPS13B</name>
    <name evidence="8" type="ORF">L345_04380</name>
</gene>
<name>V8P724_OPHHA</name>
<evidence type="ECO:0000259" key="6">
    <source>
        <dbReference type="Pfam" id="PF25033"/>
    </source>
</evidence>
<reference evidence="8 9" key="1">
    <citation type="journal article" date="2013" name="Proc. Natl. Acad. Sci. U.S.A.">
        <title>The king cobra genome reveals dynamic gene evolution and adaptation in the snake venom system.</title>
        <authorList>
            <person name="Vonk F.J."/>
            <person name="Casewell N.R."/>
            <person name="Henkel C.V."/>
            <person name="Heimberg A.M."/>
            <person name="Jansen H.J."/>
            <person name="McCleary R.J."/>
            <person name="Kerkkamp H.M."/>
            <person name="Vos R.A."/>
            <person name="Guerreiro I."/>
            <person name="Calvete J.J."/>
            <person name="Wuster W."/>
            <person name="Woods A.E."/>
            <person name="Logan J.M."/>
            <person name="Harrison R.A."/>
            <person name="Castoe T.A."/>
            <person name="de Koning A.P."/>
            <person name="Pollock D.D."/>
            <person name="Yandell M."/>
            <person name="Calderon D."/>
            <person name="Renjifo C."/>
            <person name="Currier R.B."/>
            <person name="Salgado D."/>
            <person name="Pla D."/>
            <person name="Sanz L."/>
            <person name="Hyder A.S."/>
            <person name="Ribeiro J.M."/>
            <person name="Arntzen J.W."/>
            <person name="van den Thillart G.E."/>
            <person name="Boetzer M."/>
            <person name="Pirovano W."/>
            <person name="Dirks R.P."/>
            <person name="Spaink H.P."/>
            <person name="Duboule D."/>
            <person name="McGlinn E."/>
            <person name="Kini R.M."/>
            <person name="Richardson M.K."/>
        </authorList>
    </citation>
    <scope>NUCLEOTIDE SEQUENCE</scope>
    <source>
        <tissue evidence="8">Blood</tissue>
    </source>
</reference>
<evidence type="ECO:0000256" key="2">
    <source>
        <dbReference type="ARBA" id="ARBA00022448"/>
    </source>
</evidence>
<evidence type="ECO:0000256" key="1">
    <source>
        <dbReference type="ARBA" id="ARBA00006545"/>
    </source>
</evidence>
<evidence type="ECO:0000259" key="5">
    <source>
        <dbReference type="Pfam" id="PF12624"/>
    </source>
</evidence>
<evidence type="ECO:0000259" key="7">
    <source>
        <dbReference type="Pfam" id="PF25036"/>
    </source>
</evidence>
<dbReference type="Pfam" id="PF25036">
    <property type="entry name" value="VPS13_VAB"/>
    <property type="match status" value="1"/>
</dbReference>
<sequence length="2900" mass="324755">MLNSQASTFTFFFLLGVKTKNPQPSLEGSIQNVELKYCSTLLVKCASGTIGSIKICAKAPGTYSWAMCEGGKEKRIPLIQGPSDTRDLHNSKWLKESRKPESLFAPDWLAFTIQIPQRKDYSYSSGKCQILGKNVSRRKWKNFLSIRHVLQMNHTVLLKDSAAVNTYIQETASVSLGTPVTRKKDDEMSVGSTPLIKHQSNQASEYASSPIKTKTVTESRPLSVPVKAMLSSAEMCSKSPEERMKEFISVVWNAVKCLTLQMEVQSCCVFIPNDSLPSPSTIVSGDIPGTVRSWYHGQTSMPGTLVICLPLLKIMSAGHKYMEPLQEIPFVVPKPVLEEGDAFPWTISLNYFSIYTLLGQQLTLNIIEPVGCTSTLAVTSPVLPTAGSESRHSFVVCLHVDLESLEVKCSNPQVQLLYELTDLMEKVWNKIHKKGIFHQSLAHTESVSGPVPPVSPVKSSIGTAPLDASTCSPSADIGTTTEGESLQGGDDSPFSDSVTLEQTTSNIGISSGRVSLWMQWMLPKLTVKLFAPDPENKGTEICVVGELEDLSASVDVQDVYTKVKCKIESFNIDHYRNSFGEDSWSLGKCGGVFLSCTDKLNRRTLLVRPVSKQDPFSNFSGFFPSKVKELFDFCHHRRALNLGVLRDPGSEVEDRQYQIDLQSINIGTAQWEQLKPEKENGKSRAVPENERNYQNPALEWNMASSIKHHQERRAILTPILTDFTVRVTAAPAIIFTKVISPENLHTEVFKQEQKKMDTSDGGTAETSSRYSGAQDSGIGSDSVKIRIVQIEQHSGTSQHRIAQPSRQSSIVKNLNFIPFDIFITASRFSFMTYSCTTLLKSKSQEDQKEGEKTIKSSLNLPEAVDDCKKSDKAGFSSVTADDLLNCNRSLPSGKKSGLISLESLHASTRSSARQALGVTIVRQPGRRGTGDLRLEPFLHLVVSQPSFILSCHHRKQRVEISVFDAVLKGVASDYKCTDPGKTLPETLDYCKTWLQTVAGEIDAKSGIPPPLITLKIKDFLNGPANINVDISKPLKANISFVKLDQIKQFLKKLRQKNGYEAQEENVSATDSVPNKDDTYASHFFTHTLGIINKSSLTLDISDFLIKTSLQEKSRTLVGPLCCSVTIEAKWCKHSGNPGSELVTPKVCIDIRGGLIQVFWGQEHLNCLVLLNELLQTYLVQEDKIEGQLASQIYPVQFSMEKNQISKTEHTSDDLRTGLFQYIQDADTQKLPGAYEVVFCNETEDDPGMMLWRYPEPRVLTLVRITPVPFNTTEDPDISTADLGDVLQIPCSLEYWDELQKLFVAFREFSLWESKVCELTLPSINLITDPKEFVASDLWRIVLNSNQNSGDDQSSESESGSQSSSDQFVTPTALAACTRVDSCFTPWYVPALGVSIQFAQAELHLCHHLDQLGREPPKFLHPFISDKNVPSELEYSIISFEEPHTYFRQWSDGSVFRDMQLSTRIDCKLLECRNLTKQTVAKPFGVFGQFSVSGNSMEKILDGNMVVDPVFISFGQHTIHALHKTLQAWQQNQCPEAEQLVFSHFVICNDTQETLRFGQVDTDENVLLESLHSHQYSWRSHKSPQLLHICIEGWGNWRWSEPFGVDNSGTFIRTIQYKGRTASLIIKIQQLSGIQKQIIISGRQIVCSYLSESIELKVVQHYIGHDGQAVVKEHFDCLEPKQKLPSYVLENNELTELSVKAKGDEDWSRDVSLESKLTEYSTVIQVPSSNSSIIYVWCMVLTLEAQSQVQQRIVSTFSLVQIDLTLPVLNAIVFSPLFIIRSHLPDPIIIHLEKRNLGLSEMQIIPGKGQEKSLQNIEPDLIHHLTFQAREEDNPSECAVPISTALIKQIATKSNTNGIHEILDDFYGCSSLPQSVWPYTKKDFASSEQLTQWDSPMRVKLSVWKPCVKTLLIELLPWALLINQSKWDLWLFEGEKIVLQIPTGKTMIPPNFQAGFPLKYIFWKLSLPKYQMEVLRNGSVEGNQTFLFQEAFQIGIYWANSNTVHKSVAIKLVHNMTSPKWKDGDNEEVVTLDEEGFVEAEIRLGTFPGHQKLCQFCISSIVRRGIQILQIEDKSIIVNNTPFQISCWPLFSAMNSQLREEFLPSPDSRIFSVGSATESDAAKACSVLYWDLMPDMSQFISEELPIQKYMLLSFKHNRNGPDTPCWSLPAVIRQEFPRQSIAVPVSNRDEKEFCTRYVDSSILMNQGRATFVRFLSTIYFSQIVFLTGFGYLYVDIAHQCGTVIITLAPEGKPGHQDSLIRSQEESLVFKLFINQLSLTVYDDITNPKVSSELLRFTIDYIYLNMVPVASYLRPLFHKFQEETTSGLQQFYTLQIYCGDFQLDNQLYNKSNFHFPVVLCQGEKNENIQWAKIHNLTLSSKDLEECNQNAFVKLCVTLSKEQSCLFHANDLDFELKPARLYVEDTFVYYIKTLFETYLPDSKSVCHSAEALTVSQALPEQVRQHANALVNPVKLRKLAIQPVNLLVSIHASLKIYIASDHTPLSFSVFERGPLFTTARQLIHALAMHYAAGALFRAGWVVGSLEILGSPASLVRSVGNGIADFFRLPYEGLTRGPGAFVSGVSRGTTSFVKHISKATSLARNMDRLSLDEEHYNRQEEWRRQLPENLGEGLRQGLSRLGISLLGAIAGIVDQPMQNFQKTLEAQASAGHKAKGVISGVGKGIMGVFAKPIGGAAELVSQTGYGILHGAGLSQHPKQRCPPSDQHAEQAPNSHVKYVWKMLQSLGRPEVYMALDVIIVSGSGQEHEGCLLLTSEVLFVVSIDEDTQQQAFPVTEIECLLDREQSNLLKVQLKQQRVSCDLEADGNRERLSEQQYNRLVDYVTKASYHLVTVPVSVQNTTHLIAAEPVPAIVKTHQYLVNPIFAHVFLSKFTMVKNKALSRGFN</sequence>